<evidence type="ECO:0000256" key="1">
    <source>
        <dbReference type="SAM" id="Phobius"/>
    </source>
</evidence>
<dbReference type="Proteomes" id="UP000008561">
    <property type="component" value="Chromosome"/>
</dbReference>
<accession>A8ZXR2</accession>
<sequence>MKMEFKLSQKQIEIKRRESFLAAVFVLLILIIGTVGIIGPKPSITRVFTAAAFVLLFGVFIKYIHKDFARTKQRMLSHRLLIHNNFLILQQGEIENEFDLQDIDSIRFQRKKGAINSILINIRKNFGFKIKGYEGMDEITRLLKESVPLSKLEP</sequence>
<dbReference type="EMBL" id="CP000859">
    <property type="protein sequence ID" value="ABW67020.1"/>
    <property type="molecule type" value="Genomic_DNA"/>
</dbReference>
<dbReference type="AlphaFoldDB" id="A8ZXR2"/>
<evidence type="ECO:0000313" key="3">
    <source>
        <dbReference type="Proteomes" id="UP000008561"/>
    </source>
</evidence>
<gene>
    <name evidence="2" type="ordered locus">Dole_1214</name>
</gene>
<dbReference type="HOGENOM" id="CLU_1701434_0_0_7"/>
<keyword evidence="3" id="KW-1185">Reference proteome</keyword>
<keyword evidence="1" id="KW-0812">Transmembrane</keyword>
<reference evidence="2 3" key="1">
    <citation type="submission" date="2007-10" db="EMBL/GenBank/DDBJ databases">
        <title>Complete sequence of Desulfococcus oleovorans Hxd3.</title>
        <authorList>
            <consortium name="US DOE Joint Genome Institute"/>
            <person name="Copeland A."/>
            <person name="Lucas S."/>
            <person name="Lapidus A."/>
            <person name="Barry K."/>
            <person name="Glavina del Rio T."/>
            <person name="Dalin E."/>
            <person name="Tice H."/>
            <person name="Pitluck S."/>
            <person name="Kiss H."/>
            <person name="Brettin T."/>
            <person name="Bruce D."/>
            <person name="Detter J.C."/>
            <person name="Han C."/>
            <person name="Schmutz J."/>
            <person name="Larimer F."/>
            <person name="Land M."/>
            <person name="Hauser L."/>
            <person name="Kyrpides N."/>
            <person name="Kim E."/>
            <person name="Wawrik B."/>
            <person name="Richardson P."/>
        </authorList>
    </citation>
    <scope>NUCLEOTIDE SEQUENCE [LARGE SCALE GENOMIC DNA]</scope>
    <source>
        <strain evidence="3">DSM 6200 / JCM 39069 / Hxd3</strain>
    </source>
</reference>
<dbReference type="KEGG" id="dol:Dole_1214"/>
<keyword evidence="1" id="KW-1133">Transmembrane helix</keyword>
<name>A8ZXR2_DESOH</name>
<feature type="transmembrane region" description="Helical" evidence="1">
    <location>
        <begin position="44"/>
        <end position="65"/>
    </location>
</feature>
<dbReference type="RefSeq" id="WP_012174638.1">
    <property type="nucleotide sequence ID" value="NC_009943.1"/>
</dbReference>
<proteinExistence type="predicted"/>
<feature type="transmembrane region" description="Helical" evidence="1">
    <location>
        <begin position="20"/>
        <end position="38"/>
    </location>
</feature>
<protein>
    <submittedName>
        <fullName evidence="2">Uncharacterized protein</fullName>
    </submittedName>
</protein>
<organism evidence="2 3">
    <name type="scientific">Desulfosudis oleivorans (strain DSM 6200 / JCM 39069 / Hxd3)</name>
    <name type="common">Desulfococcus oleovorans</name>
    <dbReference type="NCBI Taxonomy" id="96561"/>
    <lineage>
        <taxon>Bacteria</taxon>
        <taxon>Pseudomonadati</taxon>
        <taxon>Thermodesulfobacteriota</taxon>
        <taxon>Desulfobacteria</taxon>
        <taxon>Desulfobacterales</taxon>
        <taxon>Desulfosudaceae</taxon>
        <taxon>Desulfosudis</taxon>
    </lineage>
</organism>
<keyword evidence="1" id="KW-0472">Membrane</keyword>
<evidence type="ECO:0000313" key="2">
    <source>
        <dbReference type="EMBL" id="ABW67020.1"/>
    </source>
</evidence>